<dbReference type="OrthoDB" id="655030at2759"/>
<accession>A0A9P5S348</accession>
<evidence type="ECO:0000256" key="1">
    <source>
        <dbReference type="SAM" id="MobiDB-lite"/>
    </source>
</evidence>
<proteinExistence type="predicted"/>
<protein>
    <submittedName>
        <fullName evidence="2">Uncharacterized protein</fullName>
    </submittedName>
</protein>
<evidence type="ECO:0000313" key="2">
    <source>
        <dbReference type="EMBL" id="KAF9151493.1"/>
    </source>
</evidence>
<comment type="caution">
    <text evidence="2">The sequence shown here is derived from an EMBL/GenBank/DDBJ whole genome shotgun (WGS) entry which is preliminary data.</text>
</comment>
<dbReference type="AlphaFoldDB" id="A0A9P5S348"/>
<dbReference type="Proteomes" id="UP000748756">
    <property type="component" value="Unassembled WGS sequence"/>
</dbReference>
<keyword evidence="3" id="KW-1185">Reference proteome</keyword>
<organism evidence="2 3">
    <name type="scientific">Linnemannia schmuckeri</name>
    <dbReference type="NCBI Taxonomy" id="64567"/>
    <lineage>
        <taxon>Eukaryota</taxon>
        <taxon>Fungi</taxon>
        <taxon>Fungi incertae sedis</taxon>
        <taxon>Mucoromycota</taxon>
        <taxon>Mortierellomycotina</taxon>
        <taxon>Mortierellomycetes</taxon>
        <taxon>Mortierellales</taxon>
        <taxon>Mortierellaceae</taxon>
        <taxon>Linnemannia</taxon>
    </lineage>
</organism>
<reference evidence="2" key="1">
    <citation type="journal article" date="2020" name="Fungal Divers.">
        <title>Resolving the Mortierellaceae phylogeny through synthesis of multi-gene phylogenetics and phylogenomics.</title>
        <authorList>
            <person name="Vandepol N."/>
            <person name="Liber J."/>
            <person name="Desiro A."/>
            <person name="Na H."/>
            <person name="Kennedy M."/>
            <person name="Barry K."/>
            <person name="Grigoriev I.V."/>
            <person name="Miller A.N."/>
            <person name="O'Donnell K."/>
            <person name="Stajich J.E."/>
            <person name="Bonito G."/>
        </authorList>
    </citation>
    <scope>NUCLEOTIDE SEQUENCE</scope>
    <source>
        <strain evidence="2">NRRL 6426</strain>
    </source>
</reference>
<dbReference type="EMBL" id="JAAAUQ010000318">
    <property type="protein sequence ID" value="KAF9151493.1"/>
    <property type="molecule type" value="Genomic_DNA"/>
</dbReference>
<sequence>MDAQGPGPNLQDIQLQSPPLADEKPIGSPETQVYEVISPTEPNDSQDDSGGDSEGEFDKAELHTIHPQNDDATGPHPPTLFRISKRAVTAMHDALALANLLYAMPTETDQDVSKVFEEYQKVRLPAVMEAFNYSQGISKILGRGIFGAIYLYVMTHMPTWLWRIVLANTVKFRPQVGCLKAIEVMGNLKQAVTLSGQKARVIYEERLRPEHTAASI</sequence>
<evidence type="ECO:0000313" key="3">
    <source>
        <dbReference type="Proteomes" id="UP000748756"/>
    </source>
</evidence>
<feature type="region of interest" description="Disordered" evidence="1">
    <location>
        <begin position="1"/>
        <end position="56"/>
    </location>
</feature>
<name>A0A9P5S348_9FUNG</name>
<feature type="compositionally biased region" description="Acidic residues" evidence="1">
    <location>
        <begin position="44"/>
        <end position="55"/>
    </location>
</feature>
<gene>
    <name evidence="2" type="ORF">BG015_006592</name>
</gene>